<evidence type="ECO:0000313" key="1">
    <source>
        <dbReference type="EMBL" id="MBC2768436.1"/>
    </source>
</evidence>
<dbReference type="RefSeq" id="WP_185778284.1">
    <property type="nucleotide sequence ID" value="NZ_JACJUU010000001.1"/>
</dbReference>
<comment type="caution">
    <text evidence="1">The sequence shown here is derived from an EMBL/GenBank/DDBJ whole genome shotgun (WGS) entry which is preliminary data.</text>
</comment>
<sequence>MPEPFLHLDAQEQSQIYRALAPQLARSPVVLEKDVWVCWVLQALFTMPGRLPMAFKGGTSLSKVFGAIARFSEDVDITLDYRGLDGSFDPFAEGVSKTRLKKFSEDLKSFVRDHAFNVVTPHIQKILAAEFDSNAAAFRLELSENGEQMRLHYPSVLETPGDYVGNSVLIEFGGRNITEPNVEHIVEPDITPHVTSLAFPRSTVSVLSPARTFWEKATLMHVECQRNEFRASAERLSRHWYDLAMLVEHDHGQVAIEDRALLADVVKHKKVFYNASYANYDACLTGQLRLIPEDAVLAALRDDFQRMISAGMFIGEPPTFDAIVDRLRALEAAINER</sequence>
<organism evidence="1 2">
    <name type="scientific">Pusillimonas minor</name>
    <dbReference type="NCBI Taxonomy" id="2697024"/>
    <lineage>
        <taxon>Bacteria</taxon>
        <taxon>Pseudomonadati</taxon>
        <taxon>Pseudomonadota</taxon>
        <taxon>Betaproteobacteria</taxon>
        <taxon>Burkholderiales</taxon>
        <taxon>Alcaligenaceae</taxon>
        <taxon>Pusillimonas</taxon>
    </lineage>
</organism>
<name>A0A842HJI8_9BURK</name>
<dbReference type="GO" id="GO:0016740">
    <property type="term" value="F:transferase activity"/>
    <property type="evidence" value="ECO:0007669"/>
    <property type="project" value="UniProtKB-KW"/>
</dbReference>
<accession>A0A842HJI8</accession>
<gene>
    <name evidence="1" type="ORF">GTU67_00725</name>
</gene>
<dbReference type="Gene3D" id="3.10.450.620">
    <property type="entry name" value="JHP933, nucleotidyltransferase-like core domain"/>
    <property type="match status" value="1"/>
</dbReference>
<dbReference type="InterPro" id="IPR014942">
    <property type="entry name" value="AbiEii"/>
</dbReference>
<protein>
    <submittedName>
        <fullName evidence="1">Nucleotidyl transferase AbiEii/AbiGii toxin family protein</fullName>
    </submittedName>
</protein>
<evidence type="ECO:0000313" key="2">
    <source>
        <dbReference type="Proteomes" id="UP000545386"/>
    </source>
</evidence>
<dbReference type="Pfam" id="PF08843">
    <property type="entry name" value="AbiEii"/>
    <property type="match status" value="1"/>
</dbReference>
<keyword evidence="1" id="KW-0808">Transferase</keyword>
<reference evidence="1 2" key="1">
    <citation type="submission" date="2020-08" db="EMBL/GenBank/DDBJ databases">
        <title>Paraeoetvoesia sp. YC-7-48 draft genome sequence.</title>
        <authorList>
            <person name="Yao L."/>
        </authorList>
    </citation>
    <scope>NUCLEOTIDE SEQUENCE [LARGE SCALE GENOMIC DNA]</scope>
    <source>
        <strain evidence="2">YC-7-48</strain>
    </source>
</reference>
<keyword evidence="2" id="KW-1185">Reference proteome</keyword>
<dbReference type="EMBL" id="JACJUU010000001">
    <property type="protein sequence ID" value="MBC2768436.1"/>
    <property type="molecule type" value="Genomic_DNA"/>
</dbReference>
<proteinExistence type="predicted"/>
<dbReference type="AlphaFoldDB" id="A0A842HJI8"/>
<dbReference type="Proteomes" id="UP000545386">
    <property type="component" value="Unassembled WGS sequence"/>
</dbReference>